<sequence>MSQHVFTAAFYWIAWWFFQPLNRLIRYRTPHADLAAKLALDPSKPVVYVLATRSWGDLFLLDRICRDNRLPRPGRTGKLLPSVTQAGALYLPALLETRIRDTELTSVVNGAAADPTFDCQVVPVSAFWGRDPGQETSLWKLIFADSVQAGMVRKLIIMLVNGRNVYAHFGLPLSFRDFVAKEKTPEFAVRKLGRLLHIYFLHARTAALGPTLQNREVVIRQLLNTPRVKDEIANEARRGKLTAEQTAAKARRYAEEIAANYSSTTVRLLERVLEFIWNRIFRGVKVFGLERLREWAQGHEIIYLPSHRSHADYLLLSYVLYQAGLVPPHIAAGVNLNFWPAGPILRRGGAFYMRRSFGSDRLYTSVFRAYVDSLIGRGYSISFYPEGGRSRTGRLLSPKAGLLGMVVESALRQSARKVAIVPVYVGYDKVWELSSYFKELRGAQKQKESASDLLKGAKLLTKSYGRVHLNFGEPIPLQEYAEKHLPGWRDSLRGGGETPAGWRDFVGRLALASHRRVNAAAVASPVSLSAVAMLASPQRAVSRTEFLEQLTHLVRLLEACPYSASLEIPERSPVEALEWAAPIARIATVPHPWGDLLDVADRDAVLLTYARNNIQHLFAVPSLIANLFRTRATLSEDAVVTGCRALYPFLRTEFYLRWEPAEAEQVAREMVEAMVKQGLLTRSDEGRLSRPGVSTPEFSTLAMLGRVMGETLERYCMTTLLLADENRMNQGVLRERFEEDCRRLAERMGVLTGRDSPEFFDKALFRGYLDTLIDLGLVVEGDDRRLAVDPRIERIAERSLELLSDETRQTLLQLLTRRPQPAAVELGPATL</sequence>
<evidence type="ECO:0000256" key="11">
    <source>
        <dbReference type="ARBA" id="ARBA00023264"/>
    </source>
</evidence>
<name>A0A1M5LBP5_9GAMM</name>
<dbReference type="PANTHER" id="PTHR12563:SF17">
    <property type="entry name" value="DIHYDROXYACETONE PHOSPHATE ACYLTRANSFERASE"/>
    <property type="match status" value="1"/>
</dbReference>
<dbReference type="Pfam" id="PF01553">
    <property type="entry name" value="Acyltransferase"/>
    <property type="match status" value="1"/>
</dbReference>
<evidence type="ECO:0000256" key="8">
    <source>
        <dbReference type="ARBA" id="ARBA00022679"/>
    </source>
</evidence>
<organism evidence="16 17">
    <name type="scientific">Hydrocarboniphaga daqingensis</name>
    <dbReference type="NCBI Taxonomy" id="490188"/>
    <lineage>
        <taxon>Bacteria</taxon>
        <taxon>Pseudomonadati</taxon>
        <taxon>Pseudomonadota</taxon>
        <taxon>Gammaproteobacteria</taxon>
        <taxon>Nevskiales</taxon>
        <taxon>Nevskiaceae</taxon>
        <taxon>Hydrocarboniphaga</taxon>
    </lineage>
</organism>
<reference evidence="16 17" key="1">
    <citation type="submission" date="2016-11" db="EMBL/GenBank/DDBJ databases">
        <authorList>
            <person name="Jaros S."/>
            <person name="Januszkiewicz K."/>
            <person name="Wedrychowicz H."/>
        </authorList>
    </citation>
    <scope>NUCLEOTIDE SEQUENCE [LARGE SCALE GENOMIC DNA]</scope>
    <source>
        <strain evidence="16 17">CGMCC 1.7049</strain>
    </source>
</reference>
<protein>
    <recommendedName>
        <fullName evidence="6 14">Glycerol-3-phosphate acyltransferase</fullName>
        <shortName evidence="14">GPAT</shortName>
        <ecNumber evidence="5 14">2.3.1.15</ecNumber>
    </recommendedName>
</protein>
<keyword evidence="14" id="KW-0444">Lipid biosynthesis</keyword>
<keyword evidence="7 14" id="KW-1003">Cell membrane</keyword>
<evidence type="ECO:0000313" key="17">
    <source>
        <dbReference type="Proteomes" id="UP000199758"/>
    </source>
</evidence>
<dbReference type="NCBIfam" id="TIGR03703">
    <property type="entry name" value="plsB"/>
    <property type="match status" value="1"/>
</dbReference>
<dbReference type="InterPro" id="IPR022284">
    <property type="entry name" value="GPAT/DHAPAT"/>
</dbReference>
<proteinExistence type="inferred from homology"/>
<evidence type="ECO:0000256" key="4">
    <source>
        <dbReference type="ARBA" id="ARBA00007937"/>
    </source>
</evidence>
<dbReference type="RefSeq" id="WP_245793115.1">
    <property type="nucleotide sequence ID" value="NZ_FQWZ01000002.1"/>
</dbReference>
<comment type="similarity">
    <text evidence="4 14">Belongs to the GPAT/DAPAT family.</text>
</comment>
<dbReference type="EC" id="2.3.1.15" evidence="5 14"/>
<evidence type="ECO:0000256" key="1">
    <source>
        <dbReference type="ARBA" id="ARBA00004413"/>
    </source>
</evidence>
<feature type="domain" description="Phospholipid/glycerol acyltransferase" evidence="15">
    <location>
        <begin position="301"/>
        <end position="428"/>
    </location>
</feature>
<dbReference type="GO" id="GO:0006631">
    <property type="term" value="P:fatty acid metabolic process"/>
    <property type="evidence" value="ECO:0007669"/>
    <property type="project" value="TreeGrafter"/>
</dbReference>
<dbReference type="InterPro" id="IPR045520">
    <property type="entry name" value="GPAT/DHAPAT_C"/>
</dbReference>
<dbReference type="AlphaFoldDB" id="A0A1M5LBP5"/>
<keyword evidence="14" id="KW-0443">Lipid metabolism</keyword>
<dbReference type="GO" id="GO:0004366">
    <property type="term" value="F:glycerol-3-phosphate O-acyltransferase activity"/>
    <property type="evidence" value="ECO:0007669"/>
    <property type="project" value="UniProtKB-UniRule"/>
</dbReference>
<dbReference type="HAMAP" id="MF_00393">
    <property type="entry name" value="Glyc3P_acyltrans"/>
    <property type="match status" value="1"/>
</dbReference>
<dbReference type="Proteomes" id="UP000199758">
    <property type="component" value="Unassembled WGS sequence"/>
</dbReference>
<dbReference type="CDD" id="cd07993">
    <property type="entry name" value="LPLAT_DHAPAT-like"/>
    <property type="match status" value="1"/>
</dbReference>
<dbReference type="STRING" id="490188.SAMN04488068_0812"/>
<keyword evidence="17" id="KW-1185">Reference proteome</keyword>
<evidence type="ECO:0000256" key="2">
    <source>
        <dbReference type="ARBA" id="ARBA00004765"/>
    </source>
</evidence>
<evidence type="ECO:0000313" key="16">
    <source>
        <dbReference type="EMBL" id="SHG62438.1"/>
    </source>
</evidence>
<dbReference type="PIRSF" id="PIRSF500064">
    <property type="entry name" value="GPAT"/>
    <property type="match status" value="1"/>
</dbReference>
<comment type="pathway">
    <text evidence="2 14">Phospholipid metabolism; CDP-diacylglycerol biosynthesis; CDP-diacylglycerol from sn-glycerol 3-phosphate: step 1/3.</text>
</comment>
<dbReference type="EMBL" id="FQWZ01000002">
    <property type="protein sequence ID" value="SHG62438.1"/>
    <property type="molecule type" value="Genomic_DNA"/>
</dbReference>
<keyword evidence="11 14" id="KW-1208">Phospholipid metabolism</keyword>
<evidence type="ECO:0000256" key="13">
    <source>
        <dbReference type="ARBA" id="ARBA00048427"/>
    </source>
</evidence>
<dbReference type="PANTHER" id="PTHR12563">
    <property type="entry name" value="GLYCEROL-3-PHOSPHATE ACYLTRANSFERASE"/>
    <property type="match status" value="1"/>
</dbReference>
<accession>A0A1M5LBP5</accession>
<evidence type="ECO:0000256" key="6">
    <source>
        <dbReference type="ARBA" id="ARBA00013432"/>
    </source>
</evidence>
<gene>
    <name evidence="14" type="primary">plsB</name>
    <name evidence="16" type="ORF">SAMN04488068_0812</name>
</gene>
<evidence type="ECO:0000256" key="10">
    <source>
        <dbReference type="ARBA" id="ARBA00023209"/>
    </source>
</evidence>
<dbReference type="Pfam" id="PF19277">
    <property type="entry name" value="GPAT_C"/>
    <property type="match status" value="1"/>
</dbReference>
<dbReference type="InterPro" id="IPR002123">
    <property type="entry name" value="Plipid/glycerol_acylTrfase"/>
</dbReference>
<dbReference type="GO" id="GO:0016024">
    <property type="term" value="P:CDP-diacylglycerol biosynthetic process"/>
    <property type="evidence" value="ECO:0007669"/>
    <property type="project" value="UniProtKB-UniRule"/>
</dbReference>
<keyword evidence="12 14" id="KW-0012">Acyltransferase</keyword>
<dbReference type="SMART" id="SM00563">
    <property type="entry name" value="PlsC"/>
    <property type="match status" value="1"/>
</dbReference>
<dbReference type="InterPro" id="IPR041728">
    <property type="entry name" value="GPAT/DHAPAT_LPLAT"/>
</dbReference>
<dbReference type="PIRSF" id="PIRSF000437">
    <property type="entry name" value="GPAT_DHAPAT"/>
    <property type="match status" value="1"/>
</dbReference>
<evidence type="ECO:0000256" key="9">
    <source>
        <dbReference type="ARBA" id="ARBA00023136"/>
    </source>
</evidence>
<dbReference type="GO" id="GO:0005886">
    <property type="term" value="C:plasma membrane"/>
    <property type="evidence" value="ECO:0007669"/>
    <property type="project" value="UniProtKB-SubCell"/>
</dbReference>
<dbReference type="InterPro" id="IPR028354">
    <property type="entry name" value="GPAT_PlsB"/>
</dbReference>
<dbReference type="SUPFAM" id="SSF69593">
    <property type="entry name" value="Glycerol-3-phosphate (1)-acyltransferase"/>
    <property type="match status" value="1"/>
</dbReference>
<evidence type="ECO:0000256" key="5">
    <source>
        <dbReference type="ARBA" id="ARBA00013113"/>
    </source>
</evidence>
<evidence type="ECO:0000256" key="3">
    <source>
        <dbReference type="ARBA" id="ARBA00005189"/>
    </source>
</evidence>
<comment type="catalytic activity">
    <reaction evidence="13 14">
        <text>sn-glycerol 3-phosphate + an acyl-CoA = a 1-acyl-sn-glycero-3-phosphate + CoA</text>
        <dbReference type="Rhea" id="RHEA:15325"/>
        <dbReference type="ChEBI" id="CHEBI:57287"/>
        <dbReference type="ChEBI" id="CHEBI:57597"/>
        <dbReference type="ChEBI" id="CHEBI:57970"/>
        <dbReference type="ChEBI" id="CHEBI:58342"/>
        <dbReference type="EC" id="2.3.1.15"/>
    </reaction>
</comment>
<dbReference type="NCBIfam" id="NF003441">
    <property type="entry name" value="PRK04974.1"/>
    <property type="match status" value="1"/>
</dbReference>
<keyword evidence="10 14" id="KW-0594">Phospholipid biosynthesis</keyword>
<evidence type="ECO:0000259" key="15">
    <source>
        <dbReference type="SMART" id="SM00563"/>
    </source>
</evidence>
<evidence type="ECO:0000256" key="12">
    <source>
        <dbReference type="ARBA" id="ARBA00023315"/>
    </source>
</evidence>
<evidence type="ECO:0000256" key="14">
    <source>
        <dbReference type="HAMAP-Rule" id="MF_00393"/>
    </source>
</evidence>
<evidence type="ECO:0000256" key="7">
    <source>
        <dbReference type="ARBA" id="ARBA00022475"/>
    </source>
</evidence>
<comment type="pathway">
    <text evidence="3">Lipid metabolism.</text>
</comment>
<keyword evidence="8 14" id="KW-0808">Transferase</keyword>
<comment type="domain">
    <text evidence="14">The HXXXXD motif is essential for acyltransferase activity and may constitute the binding site for the phosphate moiety of the glycerol-3-phosphate.</text>
</comment>
<dbReference type="UniPathway" id="UPA00557">
    <property type="reaction ID" value="UER00612"/>
</dbReference>
<feature type="short sequence motif" description="HXXXXD motif" evidence="14">
    <location>
        <begin position="306"/>
        <end position="311"/>
    </location>
</feature>
<keyword evidence="9 14" id="KW-0472">Membrane</keyword>
<comment type="subcellular location">
    <subcellularLocation>
        <location evidence="1 14">Cell membrane</location>
        <topology evidence="1 14">Peripheral membrane protein</topology>
        <orientation evidence="1 14">Cytoplasmic side</orientation>
    </subcellularLocation>
</comment>